<dbReference type="GO" id="GO:0046872">
    <property type="term" value="F:metal ion binding"/>
    <property type="evidence" value="ECO:0007669"/>
    <property type="project" value="UniProtKB-KW"/>
</dbReference>
<evidence type="ECO:0000256" key="2">
    <source>
        <dbReference type="ARBA" id="ARBA00022723"/>
    </source>
</evidence>
<evidence type="ECO:0000313" key="5">
    <source>
        <dbReference type="EMBL" id="ACB40662.1"/>
    </source>
</evidence>
<organism evidence="5 6">
    <name type="scientific">Pyrobaculum neutrophilum (strain DSM 2338 / JCM 9278 / NBRC 100436 / V24Sta)</name>
    <name type="common">Thermoproteus neutrophilus</name>
    <dbReference type="NCBI Taxonomy" id="444157"/>
    <lineage>
        <taxon>Archaea</taxon>
        <taxon>Thermoproteota</taxon>
        <taxon>Thermoprotei</taxon>
        <taxon>Thermoproteales</taxon>
        <taxon>Thermoproteaceae</taxon>
        <taxon>Pyrobaculum</taxon>
    </lineage>
</organism>
<evidence type="ECO:0000256" key="3">
    <source>
        <dbReference type="ARBA" id="ARBA00022801"/>
    </source>
</evidence>
<dbReference type="EMBL" id="CP001014">
    <property type="protein sequence ID" value="ACB40662.1"/>
    <property type="molecule type" value="Genomic_DNA"/>
</dbReference>
<dbReference type="Gene3D" id="3.40.50.10310">
    <property type="entry name" value="Creatininase"/>
    <property type="match status" value="1"/>
</dbReference>
<keyword evidence="3" id="KW-0378">Hydrolase</keyword>
<keyword evidence="6" id="KW-1185">Reference proteome</keyword>
<dbReference type="eggNOG" id="arCOG04536">
    <property type="taxonomic scope" value="Archaea"/>
</dbReference>
<dbReference type="KEGG" id="tne:Tneu_1744"/>
<dbReference type="GeneID" id="6165224"/>
<dbReference type="RefSeq" id="WP_012351081.1">
    <property type="nucleotide sequence ID" value="NC_010525.1"/>
</dbReference>
<dbReference type="OrthoDB" id="46121at2157"/>
<accession>B1YAW2</accession>
<dbReference type="GO" id="GO:0009231">
    <property type="term" value="P:riboflavin biosynthetic process"/>
    <property type="evidence" value="ECO:0007669"/>
    <property type="project" value="TreeGrafter"/>
</dbReference>
<comment type="cofactor">
    <cofactor evidence="1">
        <name>Zn(2+)</name>
        <dbReference type="ChEBI" id="CHEBI:29105"/>
    </cofactor>
</comment>
<evidence type="ECO:0000313" key="6">
    <source>
        <dbReference type="Proteomes" id="UP000001694"/>
    </source>
</evidence>
<proteinExistence type="predicted"/>
<gene>
    <name evidence="5" type="ordered locus">Tneu_1744</name>
</gene>
<sequence>MVCVLPIGSYEQHGPHLPPTVDAEVALYIASRLAERFGGRLLPPIYYTCSDEHRAFPQTISVRCRSFLPYLEDVLRSAVEKCGRVVAVVGHGGVWEAVSLTAQQLNYELGPSVLPINVWAYAAVRDHAGTDETSVYLAIGGRLTGDMPEICEGDVSLFGKMAVDRFSKTGVVGCLKPGEVSADRGREVLEKAVQKMVERVEWWLSRCTS</sequence>
<protein>
    <submittedName>
        <fullName evidence="5">Creatininase</fullName>
    </submittedName>
</protein>
<dbReference type="STRING" id="444157.Tneu_1744"/>
<keyword evidence="4" id="KW-0862">Zinc</keyword>
<dbReference type="InterPro" id="IPR024087">
    <property type="entry name" value="Creatininase-like_sf"/>
</dbReference>
<reference evidence="5" key="1">
    <citation type="submission" date="2008-03" db="EMBL/GenBank/DDBJ databases">
        <title>Complete sequence of Thermoproteus neutrophilus V24Sta.</title>
        <authorList>
            <consortium name="US DOE Joint Genome Institute"/>
            <person name="Copeland A."/>
            <person name="Lucas S."/>
            <person name="Lapidus A."/>
            <person name="Glavina del Rio T."/>
            <person name="Dalin E."/>
            <person name="Tice H."/>
            <person name="Bruce D."/>
            <person name="Goodwin L."/>
            <person name="Pitluck S."/>
            <person name="Sims D."/>
            <person name="Brettin T."/>
            <person name="Detter J.C."/>
            <person name="Han C."/>
            <person name="Kuske C.R."/>
            <person name="Schmutz J."/>
            <person name="Larimer F."/>
            <person name="Land M."/>
            <person name="Hauser L."/>
            <person name="Kyrpides N."/>
            <person name="Mikhailova N."/>
            <person name="Biddle J.F."/>
            <person name="Zhang Z."/>
            <person name="Fitz-Gibbon S.T."/>
            <person name="Lowe T.M."/>
            <person name="Saltikov C."/>
            <person name="House C.H."/>
            <person name="Richardson P."/>
        </authorList>
    </citation>
    <scope>NUCLEOTIDE SEQUENCE [LARGE SCALE GENOMIC DNA]</scope>
    <source>
        <strain evidence="5">V24Sta</strain>
    </source>
</reference>
<dbReference type="PANTHER" id="PTHR35005">
    <property type="entry name" value="3-DEHYDRO-SCYLLO-INOSOSE HYDROLASE"/>
    <property type="match status" value="1"/>
</dbReference>
<evidence type="ECO:0000256" key="4">
    <source>
        <dbReference type="ARBA" id="ARBA00022833"/>
    </source>
</evidence>
<dbReference type="HOGENOM" id="CLU_055029_4_0_2"/>
<dbReference type="AlphaFoldDB" id="B1YAW2"/>
<evidence type="ECO:0000256" key="1">
    <source>
        <dbReference type="ARBA" id="ARBA00001947"/>
    </source>
</evidence>
<dbReference type="Pfam" id="PF02633">
    <property type="entry name" value="Creatininase"/>
    <property type="match status" value="1"/>
</dbReference>
<dbReference type="PANTHER" id="PTHR35005:SF1">
    <property type="entry name" value="2-AMINO-5-FORMYLAMINO-6-RIBOSYLAMINOPYRIMIDIN-4(3H)-ONE 5'-MONOPHOSPHATE DEFORMYLASE"/>
    <property type="match status" value="1"/>
</dbReference>
<dbReference type="Proteomes" id="UP000001694">
    <property type="component" value="Chromosome"/>
</dbReference>
<dbReference type="InterPro" id="IPR003785">
    <property type="entry name" value="Creatininase/forma_Hydrolase"/>
</dbReference>
<dbReference type="SUPFAM" id="SSF102215">
    <property type="entry name" value="Creatininase"/>
    <property type="match status" value="1"/>
</dbReference>
<name>B1YAW2_PYRNV</name>
<keyword evidence="2" id="KW-0479">Metal-binding</keyword>
<dbReference type="GO" id="GO:0016811">
    <property type="term" value="F:hydrolase activity, acting on carbon-nitrogen (but not peptide) bonds, in linear amides"/>
    <property type="evidence" value="ECO:0007669"/>
    <property type="project" value="TreeGrafter"/>
</dbReference>